<evidence type="ECO:0000256" key="2">
    <source>
        <dbReference type="ARBA" id="ARBA00023242"/>
    </source>
</evidence>
<comment type="caution">
    <text evidence="6">The sequence shown here is derived from an EMBL/GenBank/DDBJ whole genome shotgun (WGS) entry which is preliminary data.</text>
</comment>
<accession>A0AAN7QUJ2</accession>
<dbReference type="InterPro" id="IPR010561">
    <property type="entry name" value="LIN-9/ALY1"/>
</dbReference>
<sequence>MAPSKKSRSLNRRIPSANVVPMGKAEGEETKKWQRKRKFIDTLGPEWSNEELECFYEAYRKHGKDWKKVSAAVHYRSVDMVEALFNINRAYLSLPEGAASAVGLVAMMTDHYAMMERSDSEQDSSDRTDLSRKPLKRPHAKLPQNNSKKIDRNLPDLPKLSLDIPGLFKKRRSGKTRIVGRRTPRIPISYSYGRDFGDKLLSRNKQGSKQKMNIIDDFSVAHEVTPALDEASGRGGSSNFSQTPKRKPMPTEVSPVRNGNKMHPGLESISVKPNDSEFEGGCEISLGSSKCTDVGIPKKRKKQSIKMLGVKERAHYDDINEACSGTEAGEEINIFKRKPGSRVSKTVPSPCKSMIEKGKRVLFEEDRDSAFDALKTLADLSLMMPTSTSDATMQINEEKEKADTTKQFKLKGDLSVPTEVIPLGTYEAKETVDYETNAVDELKEKLHSDFGTRKRKKRSSAFCISKVDGSSHSIKVESKKIVVSNKTVQLSPQNTSGAKKGWMRKPPGCTSSGAGLKMEIDGLQSTRSINIIKDKSRYNHGKEKNIGSDKFLGSIKQELPKLPIPWLHDASHNPKERLHHFLSRSQARRWCIFEWFYSAIDYPWFSRREFSEYLDHVGLGHVPCLTRVEWGVIRSSLGKPRRFSKQFLKEERVKLFQHRESVRNHHTSLRSGNPEVHPIDLPQPLSEGQRIVVIHPKSREIHGGYVLTIDHSSCLVQFEQLELGIHWVKDIDCMPLNMLHNIPEALARSIQSSKKLNANNSPCLTGQLKDSNMIQFTALPSTGKKYKADISFGSLPSSIHITEKLNPPKGISSDCNSQSIIGIPSGRNTTLLQTRSSQASDSEQQLQAREADIQALSELTCALDKKDVVLSELRRMNDEVFKVRKDGANALEDSEAFKKQYAAMLLQLNNINNQVSTALCCLRRRNSYQENVHPKCATTAIHPPIQLSAADLYMCKPVDFGLHMSQIIESSRMKARTMVVAAIQAASSLFKEAQNPDGFEEALDYVTSQLSAQDFLLSADSVAVNSESQDQVDVSCSNCPGKNHGLNLNSINSFDKSNEKIPSELITNCIATMLMIQNCTKRQCPPSEVAKIIDSAMKSLRPLCSQNLPIYNEIQDCMGMIRNQILGLVPTTVEELAPL</sequence>
<feature type="region of interest" description="Disordered" evidence="3">
    <location>
        <begin position="227"/>
        <end position="274"/>
    </location>
</feature>
<dbReference type="Proteomes" id="UP001345219">
    <property type="component" value="Chromosome 18"/>
</dbReference>
<dbReference type="GO" id="GO:0006351">
    <property type="term" value="P:DNA-templated transcription"/>
    <property type="evidence" value="ECO:0007669"/>
    <property type="project" value="InterPro"/>
</dbReference>
<dbReference type="InterPro" id="IPR001005">
    <property type="entry name" value="SANT/Myb"/>
</dbReference>
<dbReference type="PANTHER" id="PTHR21689:SF2">
    <property type="entry name" value="PROTEIN LIN-9 HOMOLOG"/>
    <property type="match status" value="1"/>
</dbReference>
<dbReference type="GO" id="GO:0006357">
    <property type="term" value="P:regulation of transcription by RNA polymerase II"/>
    <property type="evidence" value="ECO:0007669"/>
    <property type="project" value="TreeGrafter"/>
</dbReference>
<feature type="region of interest" description="Disordered" evidence="3">
    <location>
        <begin position="1"/>
        <end position="27"/>
    </location>
</feature>
<feature type="region of interest" description="Disordered" evidence="3">
    <location>
        <begin position="116"/>
        <end position="155"/>
    </location>
</feature>
<evidence type="ECO:0000313" key="6">
    <source>
        <dbReference type="EMBL" id="KAK4775773.1"/>
    </source>
</evidence>
<dbReference type="InterPro" id="IPR033471">
    <property type="entry name" value="DIRP"/>
</dbReference>
<comment type="subcellular location">
    <subcellularLocation>
        <location evidence="1">Nucleus</location>
    </subcellularLocation>
</comment>
<feature type="compositionally biased region" description="Basic and acidic residues" evidence="3">
    <location>
        <begin position="116"/>
        <end position="132"/>
    </location>
</feature>
<organism evidence="6 7">
    <name type="scientific">Trapa incisa</name>
    <dbReference type="NCBI Taxonomy" id="236973"/>
    <lineage>
        <taxon>Eukaryota</taxon>
        <taxon>Viridiplantae</taxon>
        <taxon>Streptophyta</taxon>
        <taxon>Embryophyta</taxon>
        <taxon>Tracheophyta</taxon>
        <taxon>Spermatophyta</taxon>
        <taxon>Magnoliopsida</taxon>
        <taxon>eudicotyledons</taxon>
        <taxon>Gunneridae</taxon>
        <taxon>Pentapetalae</taxon>
        <taxon>rosids</taxon>
        <taxon>malvids</taxon>
        <taxon>Myrtales</taxon>
        <taxon>Lythraceae</taxon>
        <taxon>Trapa</taxon>
    </lineage>
</organism>
<dbReference type="PANTHER" id="PTHR21689">
    <property type="entry name" value="LIN-9"/>
    <property type="match status" value="1"/>
</dbReference>
<evidence type="ECO:0000313" key="7">
    <source>
        <dbReference type="Proteomes" id="UP001345219"/>
    </source>
</evidence>
<dbReference type="GO" id="GO:0051726">
    <property type="term" value="P:regulation of cell cycle"/>
    <property type="evidence" value="ECO:0007669"/>
    <property type="project" value="TreeGrafter"/>
</dbReference>
<dbReference type="GO" id="GO:0005654">
    <property type="term" value="C:nucleoplasm"/>
    <property type="evidence" value="ECO:0007669"/>
    <property type="project" value="TreeGrafter"/>
</dbReference>
<evidence type="ECO:0000256" key="3">
    <source>
        <dbReference type="SAM" id="MobiDB-lite"/>
    </source>
</evidence>
<dbReference type="Gene3D" id="1.20.58.1880">
    <property type="match status" value="1"/>
</dbReference>
<dbReference type="Pfam" id="PF06584">
    <property type="entry name" value="DIRP"/>
    <property type="match status" value="1"/>
</dbReference>
<dbReference type="AlphaFoldDB" id="A0AAN7QUJ2"/>
<dbReference type="GO" id="GO:0017053">
    <property type="term" value="C:transcription repressor complex"/>
    <property type="evidence" value="ECO:0007669"/>
    <property type="project" value="InterPro"/>
</dbReference>
<dbReference type="SMART" id="SM00717">
    <property type="entry name" value="SANT"/>
    <property type="match status" value="1"/>
</dbReference>
<reference evidence="6 7" key="1">
    <citation type="journal article" date="2023" name="Hortic Res">
        <title>Pangenome of water caltrop reveals structural variations and asymmetric subgenome divergence after allopolyploidization.</title>
        <authorList>
            <person name="Zhang X."/>
            <person name="Chen Y."/>
            <person name="Wang L."/>
            <person name="Yuan Y."/>
            <person name="Fang M."/>
            <person name="Shi L."/>
            <person name="Lu R."/>
            <person name="Comes H.P."/>
            <person name="Ma Y."/>
            <person name="Chen Y."/>
            <person name="Huang G."/>
            <person name="Zhou Y."/>
            <person name="Zheng Z."/>
            <person name="Qiu Y."/>
        </authorList>
    </citation>
    <scope>NUCLEOTIDE SEQUENCE [LARGE SCALE GENOMIC DNA]</scope>
    <source>
        <tissue evidence="6">Roots</tissue>
    </source>
</reference>
<dbReference type="InterPro" id="IPR009057">
    <property type="entry name" value="Homeodomain-like_sf"/>
</dbReference>
<feature type="domain" description="Myb-like" evidence="4">
    <location>
        <begin position="43"/>
        <end position="91"/>
    </location>
</feature>
<keyword evidence="2" id="KW-0539">Nucleus</keyword>
<dbReference type="SUPFAM" id="SSF46689">
    <property type="entry name" value="Homeodomain-like"/>
    <property type="match status" value="1"/>
</dbReference>
<dbReference type="GO" id="GO:0003677">
    <property type="term" value="F:DNA binding"/>
    <property type="evidence" value="ECO:0007669"/>
    <property type="project" value="TreeGrafter"/>
</dbReference>
<keyword evidence="7" id="KW-1185">Reference proteome</keyword>
<protein>
    <recommendedName>
        <fullName evidence="8">Always early</fullName>
    </recommendedName>
</protein>
<dbReference type="SMART" id="SM01135">
    <property type="entry name" value="DIRP"/>
    <property type="match status" value="1"/>
</dbReference>
<feature type="compositionally biased region" description="Basic residues" evidence="3">
    <location>
        <begin position="1"/>
        <end position="11"/>
    </location>
</feature>
<dbReference type="EMBL" id="JAXIOK010000003">
    <property type="protein sequence ID" value="KAK4775773.1"/>
    <property type="molecule type" value="Genomic_DNA"/>
</dbReference>
<evidence type="ECO:0000256" key="1">
    <source>
        <dbReference type="ARBA" id="ARBA00004123"/>
    </source>
</evidence>
<feature type="domain" description="DIRP" evidence="5">
    <location>
        <begin position="596"/>
        <end position="697"/>
    </location>
</feature>
<evidence type="ECO:0000259" key="5">
    <source>
        <dbReference type="SMART" id="SM01135"/>
    </source>
</evidence>
<dbReference type="CDD" id="cd00167">
    <property type="entry name" value="SANT"/>
    <property type="match status" value="1"/>
</dbReference>
<evidence type="ECO:0000259" key="4">
    <source>
        <dbReference type="SMART" id="SM00717"/>
    </source>
</evidence>
<gene>
    <name evidence="6" type="ORF">SAY87_023734</name>
</gene>
<name>A0AAN7QUJ2_9MYRT</name>
<dbReference type="Pfam" id="PF00249">
    <property type="entry name" value="Myb_DNA-binding"/>
    <property type="match status" value="1"/>
</dbReference>
<evidence type="ECO:0008006" key="8">
    <source>
        <dbReference type="Google" id="ProtNLM"/>
    </source>
</evidence>
<proteinExistence type="predicted"/>